<dbReference type="Proteomes" id="UP000503129">
    <property type="component" value="Chromosome"/>
</dbReference>
<proteinExistence type="predicted"/>
<dbReference type="RefSeq" id="WP_171977814.1">
    <property type="nucleotide sequence ID" value="NZ_CAWOXK010000001.1"/>
</dbReference>
<keyword evidence="2" id="KW-1185">Reference proteome</keyword>
<name>A0A856MLI3_9CYAN</name>
<evidence type="ECO:0000313" key="1">
    <source>
        <dbReference type="EMBL" id="QDL11548.1"/>
    </source>
</evidence>
<dbReference type="AlphaFoldDB" id="A0A856MLI3"/>
<evidence type="ECO:0000313" key="2">
    <source>
        <dbReference type="Proteomes" id="UP000503129"/>
    </source>
</evidence>
<reference evidence="1 2" key="1">
    <citation type="submission" date="2018-06" db="EMBL/GenBank/DDBJ databases">
        <title>Comparative genomics of Brasilonema spp. strains.</title>
        <authorList>
            <person name="Alvarenga D.O."/>
            <person name="Fiore M.F."/>
            <person name="Varani A.M."/>
        </authorList>
    </citation>
    <scope>NUCLEOTIDE SEQUENCE [LARGE SCALE GENOMIC DNA]</scope>
    <source>
        <strain evidence="1 2">CENA114</strain>
    </source>
</reference>
<organism evidence="1 2">
    <name type="scientific">Brasilonema sennae CENA114</name>
    <dbReference type="NCBI Taxonomy" id="415709"/>
    <lineage>
        <taxon>Bacteria</taxon>
        <taxon>Bacillati</taxon>
        <taxon>Cyanobacteriota</taxon>
        <taxon>Cyanophyceae</taxon>
        <taxon>Nostocales</taxon>
        <taxon>Scytonemataceae</taxon>
        <taxon>Brasilonema</taxon>
        <taxon>Bromeliae group (in: Brasilonema)</taxon>
    </lineage>
</organism>
<evidence type="ECO:0008006" key="3">
    <source>
        <dbReference type="Google" id="ProtNLM"/>
    </source>
</evidence>
<protein>
    <recommendedName>
        <fullName evidence="3">Glycosyltransferase family 1 protein</fullName>
    </recommendedName>
</protein>
<dbReference type="KEGG" id="bsen:DP114_29885"/>
<dbReference type="EMBL" id="CP030118">
    <property type="protein sequence ID" value="QDL11548.1"/>
    <property type="molecule type" value="Genomic_DNA"/>
</dbReference>
<accession>A0A856MLI3</accession>
<sequence>MSVKVCLYAKTLYYPTGGGHLWVYLNWALGLRALGCQVIWLEAVFPWTSAPEVQALVTALKHNLEPYGLAESVALCCADDQPLPETVQSDCLDLEAATEADLLLNMRYGMPSDVVKRFRRSVLLDIDPGLLQTWISARTLEVAPHDMYFTIGETVGKPGTQIPDLGLEWHYTPPCVALNWWTPHPTTADAPFTTVSHWSGDEWMEDKGEVYTNDKRTGFLPYFDLPQQTNQALELALCLGDNEQNEVITLQEKGWRIRHSLEISSTPQDYQHYIQNSRGEFSCVKPSCIRLQNAWISDRTICYLASGKPAIVQNTGPSQFLPDSAGLFRFNNLEQATRCLEKIAADYEQQCHLARALAEEYFDAQKVTKHLLEKVFL</sequence>
<gene>
    <name evidence="1" type="ORF">DP114_29885</name>
</gene>